<keyword evidence="3" id="KW-1185">Reference proteome</keyword>
<dbReference type="InterPro" id="IPR012337">
    <property type="entry name" value="RNaseH-like_sf"/>
</dbReference>
<organism evidence="2 3">
    <name type="scientific">Coilia grayii</name>
    <name type="common">Gray's grenadier anchovy</name>
    <dbReference type="NCBI Taxonomy" id="363190"/>
    <lineage>
        <taxon>Eukaryota</taxon>
        <taxon>Metazoa</taxon>
        <taxon>Chordata</taxon>
        <taxon>Craniata</taxon>
        <taxon>Vertebrata</taxon>
        <taxon>Euteleostomi</taxon>
        <taxon>Actinopterygii</taxon>
        <taxon>Neopterygii</taxon>
        <taxon>Teleostei</taxon>
        <taxon>Clupei</taxon>
        <taxon>Clupeiformes</taxon>
        <taxon>Clupeoidei</taxon>
        <taxon>Engraulidae</taxon>
        <taxon>Coilinae</taxon>
        <taxon>Coilia</taxon>
    </lineage>
</organism>
<name>A0ABD1KZ04_9TELE</name>
<dbReference type="PANTHER" id="PTHR37984:SF15">
    <property type="entry name" value="INTEGRASE CATALYTIC DOMAIN-CONTAINING PROTEIN"/>
    <property type="match status" value="1"/>
</dbReference>
<dbReference type="InterPro" id="IPR050951">
    <property type="entry name" value="Retrovirus_Pol_polyprotein"/>
</dbReference>
<dbReference type="SUPFAM" id="SSF53098">
    <property type="entry name" value="Ribonuclease H-like"/>
    <property type="match status" value="1"/>
</dbReference>
<dbReference type="InterPro" id="IPR036397">
    <property type="entry name" value="RNaseH_sf"/>
</dbReference>
<dbReference type="InterPro" id="IPR001584">
    <property type="entry name" value="Integrase_cat-core"/>
</dbReference>
<dbReference type="AlphaFoldDB" id="A0ABD1KZ04"/>
<dbReference type="Gene3D" id="3.30.420.10">
    <property type="entry name" value="Ribonuclease H-like superfamily/Ribonuclease H"/>
    <property type="match status" value="1"/>
</dbReference>
<dbReference type="Proteomes" id="UP001591681">
    <property type="component" value="Unassembled WGS sequence"/>
</dbReference>
<comment type="caution">
    <text evidence="2">The sequence shown here is derived from an EMBL/GenBank/DDBJ whole genome shotgun (WGS) entry which is preliminary data.</text>
</comment>
<protein>
    <recommendedName>
        <fullName evidence="1">Integrase catalytic domain-containing protein</fullName>
    </recommendedName>
</protein>
<reference evidence="2 3" key="1">
    <citation type="submission" date="2024-09" db="EMBL/GenBank/DDBJ databases">
        <title>A chromosome-level genome assembly of Gray's grenadier anchovy, Coilia grayii.</title>
        <authorList>
            <person name="Fu Z."/>
        </authorList>
    </citation>
    <scope>NUCLEOTIDE SEQUENCE [LARGE SCALE GENOMIC DNA]</scope>
    <source>
        <strain evidence="2">G4</strain>
        <tissue evidence="2">Muscle</tissue>
    </source>
</reference>
<evidence type="ECO:0000313" key="3">
    <source>
        <dbReference type="Proteomes" id="UP001591681"/>
    </source>
</evidence>
<evidence type="ECO:0000313" key="2">
    <source>
        <dbReference type="EMBL" id="KAL2104397.1"/>
    </source>
</evidence>
<dbReference type="PANTHER" id="PTHR37984">
    <property type="entry name" value="PROTEIN CBG26694"/>
    <property type="match status" value="1"/>
</dbReference>
<feature type="domain" description="Integrase catalytic" evidence="1">
    <location>
        <begin position="32"/>
        <end position="136"/>
    </location>
</feature>
<dbReference type="PROSITE" id="PS50994">
    <property type="entry name" value="INTEGRASE"/>
    <property type="match status" value="1"/>
</dbReference>
<accession>A0ABD1KZ04</accession>
<proteinExistence type="predicted"/>
<sequence>MYKDIKEWCRRCERCTLARPDLSGKAPMGHLVAAKPNQVLALDFTLLEMARDGKEHVLVMTDVFSKFTQAVATSDQSASTVAGIVVREWFYKFGIPARIHSDQGRIFESALVHQLYGITKTRTTPYHPQGNAQYHRGVPLSTDVRAGAQSGSRLPVGKGPGSDWVLEHRGRLQVAFEGARDRIELATRLRQERHDQKISDHPLAEGQVVYLRNTSVRGRSKIQDAWSPTRYVVLKVPTPGGCVYSIAPQGQPDAVRHVHRSMLKAVWPPVITGWLAPALSSQGGTQPEGPDEESGHWVAWRLHSEGAPPPPMGTEVAPEPWCPSEIDCSVHWWWASV</sequence>
<dbReference type="Pfam" id="PF00665">
    <property type="entry name" value="rve"/>
    <property type="match status" value="1"/>
</dbReference>
<evidence type="ECO:0000259" key="1">
    <source>
        <dbReference type="PROSITE" id="PS50994"/>
    </source>
</evidence>
<dbReference type="EMBL" id="JBHFQA010000001">
    <property type="protein sequence ID" value="KAL2104397.1"/>
    <property type="molecule type" value="Genomic_DNA"/>
</dbReference>
<gene>
    <name evidence="2" type="ORF">ACEWY4_001265</name>
</gene>